<dbReference type="AlphaFoldDB" id="A0A6P5T2B9"/>
<reference evidence="3" key="1">
    <citation type="submission" date="2025-08" db="UniProtKB">
        <authorList>
            <consortium name="RefSeq"/>
        </authorList>
    </citation>
    <scope>IDENTIFICATION</scope>
</reference>
<organism evidence="2 3">
    <name type="scientific">Prunus avium</name>
    <name type="common">Cherry</name>
    <name type="synonym">Cerasus avium</name>
    <dbReference type="NCBI Taxonomy" id="42229"/>
    <lineage>
        <taxon>Eukaryota</taxon>
        <taxon>Viridiplantae</taxon>
        <taxon>Streptophyta</taxon>
        <taxon>Embryophyta</taxon>
        <taxon>Tracheophyta</taxon>
        <taxon>Spermatophyta</taxon>
        <taxon>Magnoliopsida</taxon>
        <taxon>eudicotyledons</taxon>
        <taxon>Gunneridae</taxon>
        <taxon>Pentapetalae</taxon>
        <taxon>rosids</taxon>
        <taxon>fabids</taxon>
        <taxon>Rosales</taxon>
        <taxon>Rosaceae</taxon>
        <taxon>Amygdaloideae</taxon>
        <taxon>Amygdaleae</taxon>
        <taxon>Prunus</taxon>
    </lineage>
</organism>
<dbReference type="InterPro" id="IPR027417">
    <property type="entry name" value="P-loop_NTPase"/>
</dbReference>
<dbReference type="GeneID" id="110762417"/>
<dbReference type="KEGG" id="pavi:110762417"/>
<dbReference type="RefSeq" id="XP_021820746.1">
    <property type="nucleotide sequence ID" value="XM_021965054.1"/>
</dbReference>
<protein>
    <submittedName>
        <fullName evidence="3">Disease resistance protein RGA1</fullName>
    </submittedName>
</protein>
<dbReference type="InterPro" id="IPR002182">
    <property type="entry name" value="NB-ARC"/>
</dbReference>
<evidence type="ECO:0000259" key="1">
    <source>
        <dbReference type="Pfam" id="PF00931"/>
    </source>
</evidence>
<gene>
    <name evidence="3" type="primary">LOC110762417</name>
</gene>
<keyword evidence="2" id="KW-1185">Reference proteome</keyword>
<sequence length="273" mass="30764">MALDVAEFLWTKFLSSLDADSELSGSTFFSYFRAIINVVKKTQVLPEPYTYCDSIRMLYELNDALAECQIFIRDCKKRNKKLLLFNPLTHVFAHRMKSRLTRIKEDLMNLAVQRERDRENLAAAREEIRQPPDLITVEGPILSSEVFGFDEYVEKIEGLLIEGGSSHTPFMGIGVVGIAGVGKTTLVRKVLKSKKVRGEFNPIIWLPFSGMWEEGGGLSAFSFEAWILDNLGNAVDKKIVGIGMLLEMLNQNLSGWTGWRSSVLPLARPNSKL</sequence>
<dbReference type="Proteomes" id="UP000515124">
    <property type="component" value="Unplaced"/>
</dbReference>
<feature type="domain" description="NB-ARC" evidence="1">
    <location>
        <begin position="151"/>
        <end position="211"/>
    </location>
</feature>
<evidence type="ECO:0000313" key="2">
    <source>
        <dbReference type="Proteomes" id="UP000515124"/>
    </source>
</evidence>
<dbReference type="Pfam" id="PF00931">
    <property type="entry name" value="NB-ARC"/>
    <property type="match status" value="1"/>
</dbReference>
<evidence type="ECO:0000313" key="3">
    <source>
        <dbReference type="RefSeq" id="XP_021820746.1"/>
    </source>
</evidence>
<accession>A0A6P5T2B9</accession>
<dbReference type="Gene3D" id="3.40.50.300">
    <property type="entry name" value="P-loop containing nucleotide triphosphate hydrolases"/>
    <property type="match status" value="1"/>
</dbReference>
<name>A0A6P5T2B9_PRUAV</name>
<dbReference type="SUPFAM" id="SSF52540">
    <property type="entry name" value="P-loop containing nucleoside triphosphate hydrolases"/>
    <property type="match status" value="1"/>
</dbReference>
<proteinExistence type="predicted"/>
<dbReference type="GO" id="GO:0043531">
    <property type="term" value="F:ADP binding"/>
    <property type="evidence" value="ECO:0007669"/>
    <property type="project" value="InterPro"/>
</dbReference>